<evidence type="ECO:0000256" key="6">
    <source>
        <dbReference type="ARBA" id="ARBA00023136"/>
    </source>
</evidence>
<evidence type="ECO:0000313" key="11">
    <source>
        <dbReference type="EMBL" id="QQK44952.1"/>
    </source>
</evidence>
<feature type="transmembrane region" description="Helical" evidence="8">
    <location>
        <begin position="487"/>
        <end position="505"/>
    </location>
</feature>
<dbReference type="PROSITE" id="PS50850">
    <property type="entry name" value="MFS"/>
    <property type="match status" value="1"/>
</dbReference>
<feature type="transmembrane region" description="Helical" evidence="8">
    <location>
        <begin position="415"/>
        <end position="434"/>
    </location>
</feature>
<evidence type="ECO:0000313" key="12">
    <source>
        <dbReference type="Proteomes" id="UP000595662"/>
    </source>
</evidence>
<dbReference type="Pfam" id="PF00083">
    <property type="entry name" value="Sugar_tr"/>
    <property type="match status" value="1"/>
</dbReference>
<name>A0A7T6XPL2_PENDI</name>
<dbReference type="PRINTS" id="PR00171">
    <property type="entry name" value="SUGRTRNSPORT"/>
</dbReference>
<keyword evidence="3" id="KW-0813">Transport</keyword>
<dbReference type="PROSITE" id="PS00216">
    <property type="entry name" value="SUGAR_TRANSPORT_1"/>
    <property type="match status" value="2"/>
</dbReference>
<keyword evidence="4 8" id="KW-0812">Transmembrane</keyword>
<dbReference type="RefSeq" id="XP_065957165.1">
    <property type="nucleotide sequence ID" value="XM_066102082.1"/>
</dbReference>
<gene>
    <name evidence="11" type="ORF">Pdw03_8853</name>
</gene>
<keyword evidence="5 8" id="KW-1133">Transmembrane helix</keyword>
<proteinExistence type="inferred from homology"/>
<dbReference type="GO" id="GO:1904679">
    <property type="term" value="P:myo-inositol import across plasma membrane"/>
    <property type="evidence" value="ECO:0007669"/>
    <property type="project" value="TreeGrafter"/>
</dbReference>
<dbReference type="InterPro" id="IPR020846">
    <property type="entry name" value="MFS_dom"/>
</dbReference>
<dbReference type="FunFam" id="1.20.1250.20:FF:000073">
    <property type="entry name" value="MFS myo-inositol transporter, putative"/>
    <property type="match status" value="1"/>
</dbReference>
<dbReference type="EMBL" id="CP060776">
    <property type="protein sequence ID" value="QQK44952.1"/>
    <property type="molecule type" value="Genomic_DNA"/>
</dbReference>
<dbReference type="InterPro" id="IPR001810">
    <property type="entry name" value="F-box_dom"/>
</dbReference>
<feature type="domain" description="Major facilitator superfamily (MFS) profile" evidence="10">
    <location>
        <begin position="48"/>
        <end position="509"/>
    </location>
</feature>
<accession>A0A7T6XPL2</accession>
<dbReference type="PANTHER" id="PTHR48020">
    <property type="entry name" value="PROTON MYO-INOSITOL COTRANSPORTER"/>
    <property type="match status" value="1"/>
</dbReference>
<sequence length="973" mass="107616">MPGADDQYQSGPHAPLLASSHASSDHEDNDESLAAELEYSGGWFIWALTFTAGISGLLFGYDTGVISSTLVTIGSDLSGRKLTTLDKSLITSCTSLFALIASPFTGVLADKFGRRKVILGADLLFAVGALVQALTSQVWGMIIGRSIVGIAVGSASAVTPLYISELAPSHARGRLVTILSLFITGGQVVAYIVGWLFSTSSGGWRWIVGIGAFPAFFQLAILALLPETPRWLVQAGFDARAKKVLSKIYQDCPGCDHVVERVVRNIHGEIVQESSELGPTKSRSTKPQWLHDTIQRGQQLIHGGNRRALIIAMMLQAIQQLCGFNSLMYFSATIFSSLSFSSPTLTSLTVAMTNFIFTLFAFVLIDKIGRRRILLYSIPVMVLALVVCAFSFSSIDDKWNSQPSGRQAIDDKSSSLVPLAILLCLTVYTAAYALGLGNVPWQQSELFPLNVRSLGSGLATATNWGSNFVVGLTFLPMMEWISPSWTFALYALVCVVGWIAVWAIYPEMSGLGLEEVKGLLADVSQFGRSALSSDSRLVSKYRKYSLFALFAPFVSVSHLPSGIELYTNSMSHNHLEQVASTAVHSAQSRLLELPTEILQDIACYLPGDRDVLHLSQSCKDMWSKVFESESAIWRYRFGKCYDIAPGRPSRELKIEYQIRAIVLSSPIQFKGEEDDRQYLWMEVMQTMLEESLSLSIAPGATSKTLKCIHETLRGVDFLSEFQKERTCAQLFYGLQLCLSSFALDPTITEPCRRTDYDIKQVYSYAEKRHLLNASEFTYQESFSGLPAELKPKARKDFPTEVFKLSPSWLGYYSCMHPLSDLLKTNERQTCADLETHGDGLDVMTLDLQPSDQFWPKQCRKIIPLASSPDTKRAYFDGKQRAYGGPYEAGNPVFGFTEDIAIPHGGFGGWSRICFVIVEADEEEEVNLPSLVMEGQGWIHGYEAIIIPSGSMMLGRWMDMKEPEARGPFIFWDV</sequence>
<evidence type="ECO:0000256" key="1">
    <source>
        <dbReference type="ARBA" id="ARBA00004141"/>
    </source>
</evidence>
<dbReference type="VEuPathDB" id="FungiDB:PDIP_21820"/>
<dbReference type="GO" id="GO:0016020">
    <property type="term" value="C:membrane"/>
    <property type="evidence" value="ECO:0007669"/>
    <property type="project" value="UniProtKB-SubCell"/>
</dbReference>
<dbReference type="InterPro" id="IPR036259">
    <property type="entry name" value="MFS_trans_sf"/>
</dbReference>
<feature type="transmembrane region" description="Helical" evidence="8">
    <location>
        <begin position="43"/>
        <end position="61"/>
    </location>
</feature>
<comment type="similarity">
    <text evidence="2">Belongs to the major facilitator superfamily. Sugar transporter (TC 2.A.1.1) family.</text>
</comment>
<evidence type="ECO:0000259" key="10">
    <source>
        <dbReference type="PROSITE" id="PS50850"/>
    </source>
</evidence>
<feature type="transmembrane region" description="Helical" evidence="8">
    <location>
        <begin position="373"/>
        <end position="395"/>
    </location>
</feature>
<feature type="transmembrane region" description="Helical" evidence="8">
    <location>
        <begin position="203"/>
        <end position="225"/>
    </location>
</feature>
<dbReference type="SUPFAM" id="SSF103473">
    <property type="entry name" value="MFS general substrate transporter"/>
    <property type="match status" value="1"/>
</dbReference>
<evidence type="ECO:0000256" key="2">
    <source>
        <dbReference type="ARBA" id="ARBA00010992"/>
    </source>
</evidence>
<dbReference type="InterPro" id="IPR003663">
    <property type="entry name" value="Sugar/inositol_transpt"/>
</dbReference>
<dbReference type="GO" id="GO:0005366">
    <property type="term" value="F:myo-inositol:proton symporter activity"/>
    <property type="evidence" value="ECO:0007669"/>
    <property type="project" value="TreeGrafter"/>
</dbReference>
<dbReference type="AlphaFoldDB" id="A0A7T6XPL2"/>
<dbReference type="InterPro" id="IPR050814">
    <property type="entry name" value="Myo-inositol_Transporter"/>
</dbReference>
<feature type="domain" description="F-box" evidence="9">
    <location>
        <begin position="587"/>
        <end position="636"/>
    </location>
</feature>
<feature type="transmembrane region" description="Helical" evidence="8">
    <location>
        <begin position="344"/>
        <end position="366"/>
    </location>
</feature>
<dbReference type="Proteomes" id="UP000595662">
    <property type="component" value="Chromosome 3"/>
</dbReference>
<evidence type="ECO:0000256" key="7">
    <source>
        <dbReference type="ARBA" id="ARBA00049119"/>
    </source>
</evidence>
<evidence type="ECO:0000256" key="8">
    <source>
        <dbReference type="SAM" id="Phobius"/>
    </source>
</evidence>
<dbReference type="InterPro" id="IPR036047">
    <property type="entry name" value="F-box-like_dom_sf"/>
</dbReference>
<dbReference type="InterPro" id="IPR005828">
    <property type="entry name" value="MFS_sugar_transport-like"/>
</dbReference>
<evidence type="ECO:0000256" key="3">
    <source>
        <dbReference type="ARBA" id="ARBA00022448"/>
    </source>
</evidence>
<organism evidence="11 12">
    <name type="scientific">Penicillium digitatum</name>
    <name type="common">Green mold</name>
    <dbReference type="NCBI Taxonomy" id="36651"/>
    <lineage>
        <taxon>Eukaryota</taxon>
        <taxon>Fungi</taxon>
        <taxon>Dikarya</taxon>
        <taxon>Ascomycota</taxon>
        <taxon>Pezizomycotina</taxon>
        <taxon>Eurotiomycetes</taxon>
        <taxon>Eurotiomycetidae</taxon>
        <taxon>Eurotiales</taxon>
        <taxon>Aspergillaceae</taxon>
        <taxon>Penicillium</taxon>
    </lineage>
</organism>
<dbReference type="PANTHER" id="PTHR48020:SF12">
    <property type="entry name" value="PROTON MYO-INOSITOL COTRANSPORTER"/>
    <property type="match status" value="1"/>
</dbReference>
<dbReference type="VEuPathDB" id="FungiDB:PDIP_21830"/>
<dbReference type="SUPFAM" id="SSF81383">
    <property type="entry name" value="F-box domain"/>
    <property type="match status" value="1"/>
</dbReference>
<evidence type="ECO:0000256" key="5">
    <source>
        <dbReference type="ARBA" id="ARBA00022989"/>
    </source>
</evidence>
<comment type="catalytic activity">
    <reaction evidence="7">
        <text>myo-inositol(out) + H(+)(out) = myo-inositol(in) + H(+)(in)</text>
        <dbReference type="Rhea" id="RHEA:60364"/>
        <dbReference type="ChEBI" id="CHEBI:15378"/>
        <dbReference type="ChEBI" id="CHEBI:17268"/>
    </reaction>
</comment>
<reference evidence="11 12" key="1">
    <citation type="submission" date="2020-08" db="EMBL/GenBank/DDBJ databases">
        <title>The completed genome sequence of the pathogenic ascomycete fungus Penicillium digitatum.</title>
        <authorList>
            <person name="Wang M."/>
        </authorList>
    </citation>
    <scope>NUCLEOTIDE SEQUENCE [LARGE SCALE GENOMIC DNA]</scope>
    <source>
        <strain evidence="11 12">PdW03</strain>
    </source>
</reference>
<dbReference type="PROSITE" id="PS50181">
    <property type="entry name" value="FBOX"/>
    <property type="match status" value="1"/>
</dbReference>
<protein>
    <submittedName>
        <fullName evidence="11">Major facilitator superfamily domain, general substrate transporter</fullName>
    </submittedName>
</protein>
<comment type="subcellular location">
    <subcellularLocation>
        <location evidence="1">Membrane</location>
        <topology evidence="1">Multi-pass membrane protein</topology>
    </subcellularLocation>
</comment>
<feature type="transmembrane region" description="Helical" evidence="8">
    <location>
        <begin position="117"/>
        <end position="136"/>
    </location>
</feature>
<dbReference type="GeneID" id="26230504"/>
<dbReference type="CDD" id="cd09917">
    <property type="entry name" value="F-box_SF"/>
    <property type="match status" value="1"/>
</dbReference>
<dbReference type="Gene3D" id="1.20.1250.20">
    <property type="entry name" value="MFS general substrate transporter like domains"/>
    <property type="match status" value="1"/>
</dbReference>
<dbReference type="PROSITE" id="PS00217">
    <property type="entry name" value="SUGAR_TRANSPORT_2"/>
    <property type="match status" value="1"/>
</dbReference>
<feature type="transmembrane region" description="Helical" evidence="8">
    <location>
        <begin position="175"/>
        <end position="197"/>
    </location>
</feature>
<feature type="transmembrane region" description="Helical" evidence="8">
    <location>
        <begin position="142"/>
        <end position="163"/>
    </location>
</feature>
<dbReference type="NCBIfam" id="TIGR00879">
    <property type="entry name" value="SP"/>
    <property type="match status" value="1"/>
</dbReference>
<feature type="transmembrane region" description="Helical" evidence="8">
    <location>
        <begin position="308"/>
        <end position="332"/>
    </location>
</feature>
<keyword evidence="6 8" id="KW-0472">Membrane</keyword>
<dbReference type="InterPro" id="IPR005829">
    <property type="entry name" value="Sugar_transporter_CS"/>
</dbReference>
<evidence type="ECO:0000259" key="9">
    <source>
        <dbReference type="PROSITE" id="PS50181"/>
    </source>
</evidence>
<evidence type="ECO:0000256" key="4">
    <source>
        <dbReference type="ARBA" id="ARBA00022692"/>
    </source>
</evidence>